<name>A0A557STQ5_9ARCH</name>
<dbReference type="AlphaFoldDB" id="A0A557STQ5"/>
<protein>
    <submittedName>
        <fullName evidence="1">Uncharacterized protein</fullName>
    </submittedName>
</protein>
<organism evidence="1 2">
    <name type="scientific">Candidatus Nitrosocosmicus arcticus</name>
    <dbReference type="NCBI Taxonomy" id="2035267"/>
    <lineage>
        <taxon>Archaea</taxon>
        <taxon>Nitrososphaerota</taxon>
        <taxon>Nitrososphaeria</taxon>
        <taxon>Nitrososphaerales</taxon>
        <taxon>Nitrososphaeraceae</taxon>
        <taxon>Candidatus Nitrosocosmicus</taxon>
    </lineage>
</organism>
<keyword evidence="2" id="KW-1185">Reference proteome</keyword>
<reference evidence="1 2" key="1">
    <citation type="journal article" date="2019" name="Front. Microbiol.">
        <title>Ammonia Oxidation by the Arctic Terrestrial Thaumarchaeote Candidatus Nitrosocosmicus arcticus Is Stimulated by Increasing Temperatures.</title>
        <authorList>
            <person name="Alves R.J.E."/>
            <person name="Kerou M."/>
            <person name="Zappe A."/>
            <person name="Bittner R."/>
            <person name="Abby S.S."/>
            <person name="Schmidt H.A."/>
            <person name="Pfeifer K."/>
            <person name="Schleper C."/>
        </authorList>
    </citation>
    <scope>NUCLEOTIDE SEQUENCE [LARGE SCALE GENOMIC DNA]</scope>
    <source>
        <strain evidence="1 2">Kfb</strain>
    </source>
</reference>
<dbReference type="Proteomes" id="UP000315289">
    <property type="component" value="Unassembled WGS sequence"/>
</dbReference>
<accession>A0A557STQ5</accession>
<dbReference type="EMBL" id="VOAH01000010">
    <property type="protein sequence ID" value="TVP39965.1"/>
    <property type="molecule type" value="Genomic_DNA"/>
</dbReference>
<sequence length="56" mass="6768">MLALLFILYSVNHLDPATETELTDLIQTRFTISRCSNYFHDLWKNLVIKIRHIRRH</sequence>
<proteinExistence type="predicted"/>
<comment type="caution">
    <text evidence="1">The sequence shown here is derived from an EMBL/GenBank/DDBJ whole genome shotgun (WGS) entry which is preliminary data.</text>
</comment>
<gene>
    <name evidence="1" type="ORF">NARC_100027</name>
</gene>
<evidence type="ECO:0000313" key="1">
    <source>
        <dbReference type="EMBL" id="TVP39965.1"/>
    </source>
</evidence>
<evidence type="ECO:0000313" key="2">
    <source>
        <dbReference type="Proteomes" id="UP000315289"/>
    </source>
</evidence>